<accession>A0A6B9V5V1</accession>
<feature type="region of interest" description="Disordered" evidence="1">
    <location>
        <begin position="84"/>
        <end position="103"/>
    </location>
</feature>
<dbReference type="Proteomes" id="UP000464620">
    <property type="component" value="Chromosome B09"/>
</dbReference>
<evidence type="ECO:0000256" key="2">
    <source>
        <dbReference type="SAM" id="SignalP"/>
    </source>
</evidence>
<evidence type="ECO:0000313" key="4">
    <source>
        <dbReference type="Proteomes" id="UP000464620"/>
    </source>
</evidence>
<feature type="chain" id="PRO_5025551646" evidence="2">
    <location>
        <begin position="20"/>
        <end position="125"/>
    </location>
</feature>
<protein>
    <submittedName>
        <fullName evidence="3">Uncharacterized protein</fullName>
    </submittedName>
</protein>
<sequence>MTFSLYTLMLISGLSVIEARSLNKLVLKGRIRFDKEFLNPSVKFSSLCVLSLSYVHFDDEGTTMRLECNFRDHFETYLARERRVSRGGGAGTPPPLSQAAPPRLWSPGIALTSLEAAVENSASLP</sequence>
<dbReference type="EMBL" id="CP031001">
    <property type="protein sequence ID" value="QHN76395.1"/>
    <property type="molecule type" value="Genomic_DNA"/>
</dbReference>
<name>A0A6B9V5V1_ARAHY</name>
<evidence type="ECO:0000256" key="1">
    <source>
        <dbReference type="SAM" id="MobiDB-lite"/>
    </source>
</evidence>
<gene>
    <name evidence="3" type="ORF">DS421_19g643530</name>
</gene>
<keyword evidence="2" id="KW-0732">Signal</keyword>
<feature type="signal peptide" evidence="2">
    <location>
        <begin position="1"/>
        <end position="19"/>
    </location>
</feature>
<evidence type="ECO:0000313" key="3">
    <source>
        <dbReference type="EMBL" id="QHN76395.1"/>
    </source>
</evidence>
<proteinExistence type="predicted"/>
<organism evidence="3 4">
    <name type="scientific">Arachis hypogaea</name>
    <name type="common">Peanut</name>
    <dbReference type="NCBI Taxonomy" id="3818"/>
    <lineage>
        <taxon>Eukaryota</taxon>
        <taxon>Viridiplantae</taxon>
        <taxon>Streptophyta</taxon>
        <taxon>Embryophyta</taxon>
        <taxon>Tracheophyta</taxon>
        <taxon>Spermatophyta</taxon>
        <taxon>Magnoliopsida</taxon>
        <taxon>eudicotyledons</taxon>
        <taxon>Gunneridae</taxon>
        <taxon>Pentapetalae</taxon>
        <taxon>rosids</taxon>
        <taxon>fabids</taxon>
        <taxon>Fabales</taxon>
        <taxon>Fabaceae</taxon>
        <taxon>Papilionoideae</taxon>
        <taxon>50 kb inversion clade</taxon>
        <taxon>dalbergioids sensu lato</taxon>
        <taxon>Dalbergieae</taxon>
        <taxon>Pterocarpus clade</taxon>
        <taxon>Arachis</taxon>
    </lineage>
</organism>
<dbReference type="AlphaFoldDB" id="A0A6B9V5V1"/>
<reference evidence="3 4" key="1">
    <citation type="submission" date="2020-01" db="EMBL/GenBank/DDBJ databases">
        <title>Genome sequence of Arachis hypogaea, cultivar Shitouqi.</title>
        <authorList>
            <person name="Zhuang W."/>
            <person name="Chen H."/>
            <person name="Varshney R."/>
            <person name="Wang D."/>
            <person name="Ming R."/>
        </authorList>
    </citation>
    <scope>NUCLEOTIDE SEQUENCE [LARGE SCALE GENOMIC DNA]</scope>
    <source>
        <tissue evidence="3">Young leaf</tissue>
    </source>
</reference>